<feature type="domain" description="HPt" evidence="10">
    <location>
        <begin position="1"/>
        <end position="101"/>
    </location>
</feature>
<dbReference type="InterPro" id="IPR036641">
    <property type="entry name" value="HPT_dom_sf"/>
</dbReference>
<keyword evidence="5" id="KW-0418">Kinase</keyword>
<dbReference type="Gene3D" id="1.10.287.560">
    <property type="entry name" value="Histidine kinase CheA-like, homodimeric domain"/>
    <property type="match status" value="1"/>
</dbReference>
<protein>
    <recommendedName>
        <fullName evidence="2">histidine kinase</fullName>
        <ecNumber evidence="2">2.7.13.3</ecNumber>
    </recommendedName>
</protein>
<dbReference type="InterPro" id="IPR051315">
    <property type="entry name" value="Bact_Chemotaxis_CheA"/>
</dbReference>
<dbReference type="PRINTS" id="PR00344">
    <property type="entry name" value="BCTRLSENSOR"/>
</dbReference>
<dbReference type="SUPFAM" id="SSF47226">
    <property type="entry name" value="Histidine-containing phosphotransfer domain, HPT domain"/>
    <property type="match status" value="1"/>
</dbReference>
<dbReference type="CDD" id="cd00088">
    <property type="entry name" value="HPT"/>
    <property type="match status" value="1"/>
</dbReference>
<evidence type="ECO:0000259" key="9">
    <source>
        <dbReference type="PROSITE" id="PS50851"/>
    </source>
</evidence>
<comment type="caution">
    <text evidence="11">The sequence shown here is derived from an EMBL/GenBank/DDBJ whole genome shotgun (WGS) entry which is preliminary data.</text>
</comment>
<evidence type="ECO:0000259" key="8">
    <source>
        <dbReference type="PROSITE" id="PS50109"/>
    </source>
</evidence>
<feature type="domain" description="CheW-like" evidence="9">
    <location>
        <begin position="389"/>
        <end position="523"/>
    </location>
</feature>
<dbReference type="Gene3D" id="2.30.30.40">
    <property type="entry name" value="SH3 Domains"/>
    <property type="match status" value="1"/>
</dbReference>
<dbReference type="EC" id="2.7.13.3" evidence="2"/>
<dbReference type="EMBL" id="JBHRXP010000004">
    <property type="protein sequence ID" value="MFC3580580.1"/>
    <property type="molecule type" value="Genomic_DNA"/>
</dbReference>
<keyword evidence="6" id="KW-0902">Two-component regulatory system</keyword>
<evidence type="ECO:0000256" key="7">
    <source>
        <dbReference type="PROSITE-ProRule" id="PRU00110"/>
    </source>
</evidence>
<dbReference type="PROSITE" id="PS50851">
    <property type="entry name" value="CHEW"/>
    <property type="match status" value="1"/>
</dbReference>
<dbReference type="InterPro" id="IPR036890">
    <property type="entry name" value="HATPase_C_sf"/>
</dbReference>
<dbReference type="GO" id="GO:0004673">
    <property type="term" value="F:protein histidine kinase activity"/>
    <property type="evidence" value="ECO:0007669"/>
    <property type="project" value="UniProtKB-EC"/>
</dbReference>
<evidence type="ECO:0000256" key="1">
    <source>
        <dbReference type="ARBA" id="ARBA00000085"/>
    </source>
</evidence>
<dbReference type="Gene3D" id="1.20.120.160">
    <property type="entry name" value="HPT domain"/>
    <property type="match status" value="1"/>
</dbReference>
<dbReference type="SUPFAM" id="SSF50341">
    <property type="entry name" value="CheW-like"/>
    <property type="match status" value="1"/>
</dbReference>
<dbReference type="Pfam" id="PF01627">
    <property type="entry name" value="Hpt"/>
    <property type="match status" value="1"/>
</dbReference>
<dbReference type="InterPro" id="IPR004105">
    <property type="entry name" value="CheA-like_dim"/>
</dbReference>
<dbReference type="SMART" id="SM01231">
    <property type="entry name" value="H-kinase_dim"/>
    <property type="match status" value="1"/>
</dbReference>
<dbReference type="Pfam" id="PF02895">
    <property type="entry name" value="H-kinase_dim"/>
    <property type="match status" value="1"/>
</dbReference>
<comment type="catalytic activity">
    <reaction evidence="1">
        <text>ATP + protein L-histidine = ADP + protein N-phospho-L-histidine.</text>
        <dbReference type="EC" id="2.7.13.3"/>
    </reaction>
</comment>
<keyword evidence="12" id="KW-1185">Reference proteome</keyword>
<dbReference type="PANTHER" id="PTHR43395">
    <property type="entry name" value="SENSOR HISTIDINE KINASE CHEA"/>
    <property type="match status" value="1"/>
</dbReference>
<dbReference type="InterPro" id="IPR036061">
    <property type="entry name" value="CheW-like_dom_sf"/>
</dbReference>
<dbReference type="Pfam" id="PF02518">
    <property type="entry name" value="HATPase_c"/>
    <property type="match status" value="1"/>
</dbReference>
<dbReference type="SMART" id="SM00387">
    <property type="entry name" value="HATPase_c"/>
    <property type="match status" value="1"/>
</dbReference>
<dbReference type="SMART" id="SM00260">
    <property type="entry name" value="CheW"/>
    <property type="match status" value="1"/>
</dbReference>
<evidence type="ECO:0000313" key="12">
    <source>
        <dbReference type="Proteomes" id="UP001595713"/>
    </source>
</evidence>
<evidence type="ECO:0000256" key="5">
    <source>
        <dbReference type="ARBA" id="ARBA00022777"/>
    </source>
</evidence>
<dbReference type="Proteomes" id="UP001595713">
    <property type="component" value="Unassembled WGS sequence"/>
</dbReference>
<feature type="modified residue" description="Phosphohistidine" evidence="7">
    <location>
        <position position="44"/>
    </location>
</feature>
<evidence type="ECO:0000256" key="6">
    <source>
        <dbReference type="ARBA" id="ARBA00023012"/>
    </source>
</evidence>
<dbReference type="InterPro" id="IPR003594">
    <property type="entry name" value="HATPase_dom"/>
</dbReference>
<evidence type="ECO:0000256" key="2">
    <source>
        <dbReference type="ARBA" id="ARBA00012438"/>
    </source>
</evidence>
<dbReference type="PANTHER" id="PTHR43395:SF1">
    <property type="entry name" value="CHEMOTAXIS PROTEIN CHEA"/>
    <property type="match status" value="1"/>
</dbReference>
<dbReference type="InterPro" id="IPR008207">
    <property type="entry name" value="Sig_transdc_His_kin_Hpt_dom"/>
</dbReference>
<dbReference type="InterPro" id="IPR002545">
    <property type="entry name" value="CheW-lke_dom"/>
</dbReference>
<dbReference type="PROSITE" id="PS50894">
    <property type="entry name" value="HPT"/>
    <property type="match status" value="1"/>
</dbReference>
<dbReference type="Pfam" id="PF01584">
    <property type="entry name" value="CheW"/>
    <property type="match status" value="1"/>
</dbReference>
<reference evidence="12" key="1">
    <citation type="journal article" date="2019" name="Int. J. Syst. Evol. Microbiol.">
        <title>The Global Catalogue of Microorganisms (GCM) 10K type strain sequencing project: providing services to taxonomists for standard genome sequencing and annotation.</title>
        <authorList>
            <consortium name="The Broad Institute Genomics Platform"/>
            <consortium name="The Broad Institute Genome Sequencing Center for Infectious Disease"/>
            <person name="Wu L."/>
            <person name="Ma J."/>
        </authorList>
    </citation>
    <scope>NUCLEOTIDE SEQUENCE [LARGE SCALE GENOMIC DNA]</scope>
    <source>
        <strain evidence="12">KCTC 42739</strain>
    </source>
</reference>
<dbReference type="RefSeq" id="WP_261294847.1">
    <property type="nucleotide sequence ID" value="NZ_JANQBK010000011.1"/>
</dbReference>
<dbReference type="InterPro" id="IPR037006">
    <property type="entry name" value="CheA-like_homodim_sf"/>
</dbReference>
<dbReference type="SUPFAM" id="SSF47384">
    <property type="entry name" value="Homodimeric domain of signal transducing histidine kinase"/>
    <property type="match status" value="1"/>
</dbReference>
<dbReference type="PROSITE" id="PS50109">
    <property type="entry name" value="HIS_KIN"/>
    <property type="match status" value="1"/>
</dbReference>
<proteinExistence type="predicted"/>
<dbReference type="SUPFAM" id="SSF55874">
    <property type="entry name" value="ATPase domain of HSP90 chaperone/DNA topoisomerase II/histidine kinase"/>
    <property type="match status" value="1"/>
</dbReference>
<sequence>MDDLLQEFIAETRETLAALSGEIVAWESDPSDRQRLDAIFRFVHTVKGSCGFLDLPRLARLSHAAEDVLAGVRDGARVPDTRLVNAVLAIVDRIGELVEAIDAGMSLDDSGEDVLIAALAEGSDLVGPASALVAQRQPARSVRLSVDLLDRMMSGMSDMVLARNELARRLRDDGADPTVEAALERLSLTVAEMRDTVTRTRMQKVETLFSALPRIVRDTAADLGKAVVLTIEGSDVELDREMIEMMRDPLVHMVRNSIDHGLETPAERTIAGKRENCRLTVSARQSGNQIIISITDDGRGIDVERLIAKLVAAGRSERELRALSAKAKLDLVFQAGLSTKDEVTGISGRGVGMDVVRANIEQIGGRIEIDNSLGRGVRFAIHVPLTLSIISTIVVGVGEQRFAVSRQAIEEIVTVRGQQIRIDMLGDTAAATVRERRMPLIDLGSVMGLPGSGAAPAMLVIVGVVGGSYALAVDSVLDHEELVIKPAAPAVMATGIYAGQTLPDSGLPMLLLDCAGIAAVAGLEFSREEPVEDDAVEATTDAMSALLFDDLDGVRRLVPLEVIDRIEPVPAHSIRFAAGRLRLSIDGRIVPLAAMAEVGDRAIVSVLRLRDGPIEIAYAIGEALDIVSVPSTIVAAREPGPVAGVVGIDGDQIEMLDVHWLFATHGDDVRHEAPPVCLIEGSGSAWMTTFLKPALEGAGYRVATSLPAGERPAVVLTMDPEPAVTVPDSAVVRLRHDRPLGGRDDHSIYRYDRPGLLAALAERAGRR</sequence>
<dbReference type="Gene3D" id="3.30.565.10">
    <property type="entry name" value="Histidine kinase-like ATPase, C-terminal domain"/>
    <property type="match status" value="1"/>
</dbReference>
<dbReference type="InterPro" id="IPR036097">
    <property type="entry name" value="HisK_dim/P_sf"/>
</dbReference>
<organism evidence="11 12">
    <name type="scientific">Sphingomonas hylomeconis</name>
    <dbReference type="NCBI Taxonomy" id="1395958"/>
    <lineage>
        <taxon>Bacteria</taxon>
        <taxon>Pseudomonadati</taxon>
        <taxon>Pseudomonadota</taxon>
        <taxon>Alphaproteobacteria</taxon>
        <taxon>Sphingomonadales</taxon>
        <taxon>Sphingomonadaceae</taxon>
        <taxon>Sphingomonas</taxon>
    </lineage>
</organism>
<feature type="domain" description="Histidine kinase" evidence="8">
    <location>
        <begin position="136"/>
        <end position="387"/>
    </location>
</feature>
<keyword evidence="3 7" id="KW-0597">Phosphoprotein</keyword>
<accession>A0ABV7SUT1</accession>
<gene>
    <name evidence="11" type="ORF">ACFONA_10435</name>
</gene>
<evidence type="ECO:0000256" key="4">
    <source>
        <dbReference type="ARBA" id="ARBA00022679"/>
    </source>
</evidence>
<keyword evidence="4 11" id="KW-0808">Transferase</keyword>
<evidence type="ECO:0000256" key="3">
    <source>
        <dbReference type="ARBA" id="ARBA00022553"/>
    </source>
</evidence>
<evidence type="ECO:0000259" key="10">
    <source>
        <dbReference type="PROSITE" id="PS50894"/>
    </source>
</evidence>
<dbReference type="InterPro" id="IPR005467">
    <property type="entry name" value="His_kinase_dom"/>
</dbReference>
<dbReference type="SMART" id="SM00073">
    <property type="entry name" value="HPT"/>
    <property type="match status" value="1"/>
</dbReference>
<name>A0ABV7SUT1_9SPHN</name>
<dbReference type="InterPro" id="IPR004358">
    <property type="entry name" value="Sig_transdc_His_kin-like_C"/>
</dbReference>
<evidence type="ECO:0000313" key="11">
    <source>
        <dbReference type="EMBL" id="MFC3580580.1"/>
    </source>
</evidence>